<feature type="transmembrane region" description="Helical" evidence="7">
    <location>
        <begin position="71"/>
        <end position="90"/>
    </location>
</feature>
<evidence type="ECO:0000313" key="8">
    <source>
        <dbReference type="EMBL" id="QIB35035.1"/>
    </source>
</evidence>
<keyword evidence="6 7" id="KW-0472">Membrane</keyword>
<feature type="transmembrane region" description="Helical" evidence="7">
    <location>
        <begin position="12"/>
        <end position="36"/>
    </location>
</feature>
<sequence length="207" mass="21977">MDWSQRLQEFVTLWVVIDPLGTLPVFIAVTAVLDAADRRKAAVLSVLVSFGILVFFALAGSWLLRSMGISIDSFQIAGGIVLFLFALTMINGSGHSDAHTTPETNPVEIAIYPLAIPSIASPGAMLAAVVLTDDARHDFPDRMMTIATFSLVLVFTLGIMIAAGSLIRFIGQGGASIISRVMGMVLAALAVDLVVNALANWLQLPPI</sequence>
<dbReference type="Pfam" id="PF01914">
    <property type="entry name" value="MarC"/>
    <property type="match status" value="1"/>
</dbReference>
<protein>
    <recommendedName>
        <fullName evidence="7">UPF0056 membrane protein</fullName>
    </recommendedName>
</protein>
<evidence type="ECO:0000256" key="5">
    <source>
        <dbReference type="ARBA" id="ARBA00022989"/>
    </source>
</evidence>
<dbReference type="GO" id="GO:0005886">
    <property type="term" value="C:plasma membrane"/>
    <property type="evidence" value="ECO:0007669"/>
    <property type="project" value="UniProtKB-SubCell"/>
</dbReference>
<dbReference type="InterPro" id="IPR002771">
    <property type="entry name" value="Multi_antbiot-R_MarC"/>
</dbReference>
<proteinExistence type="inferred from homology"/>
<gene>
    <name evidence="8" type="ORF">G3A50_15945</name>
</gene>
<evidence type="ECO:0000256" key="6">
    <source>
        <dbReference type="ARBA" id="ARBA00023136"/>
    </source>
</evidence>
<name>A0A6P1YPN4_9HYPH</name>
<evidence type="ECO:0000256" key="2">
    <source>
        <dbReference type="ARBA" id="ARBA00009784"/>
    </source>
</evidence>
<feature type="transmembrane region" description="Helical" evidence="7">
    <location>
        <begin position="42"/>
        <end position="64"/>
    </location>
</feature>
<dbReference type="PANTHER" id="PTHR33508">
    <property type="entry name" value="UPF0056 MEMBRANE PROTEIN YHCE"/>
    <property type="match status" value="1"/>
</dbReference>
<keyword evidence="5 7" id="KW-1133">Transmembrane helix</keyword>
<reference evidence="8 9" key="1">
    <citation type="submission" date="2020-02" db="EMBL/GenBank/DDBJ databases">
        <authorList>
            <person name="Li G."/>
        </authorList>
    </citation>
    <scope>NUCLEOTIDE SEQUENCE [LARGE SCALE GENOMIC DNA]</scope>
    <source>
        <strain evidence="8 9">DSM 102029</strain>
    </source>
</reference>
<dbReference type="AlphaFoldDB" id="A0A6P1YPN4"/>
<feature type="transmembrane region" description="Helical" evidence="7">
    <location>
        <begin position="110"/>
        <end position="131"/>
    </location>
</feature>
<evidence type="ECO:0000256" key="1">
    <source>
        <dbReference type="ARBA" id="ARBA00004651"/>
    </source>
</evidence>
<comment type="similarity">
    <text evidence="2 7">Belongs to the UPF0056 (MarC) family.</text>
</comment>
<feature type="transmembrane region" description="Helical" evidence="7">
    <location>
        <begin position="143"/>
        <end position="171"/>
    </location>
</feature>
<keyword evidence="3" id="KW-1003">Cell membrane</keyword>
<evidence type="ECO:0000256" key="3">
    <source>
        <dbReference type="ARBA" id="ARBA00022475"/>
    </source>
</evidence>
<keyword evidence="4 7" id="KW-0812">Transmembrane</keyword>
<comment type="subcellular location">
    <subcellularLocation>
        <location evidence="1 7">Cell membrane</location>
        <topology evidence="1 7">Multi-pass membrane protein</topology>
    </subcellularLocation>
</comment>
<keyword evidence="9" id="KW-1185">Reference proteome</keyword>
<evidence type="ECO:0000256" key="4">
    <source>
        <dbReference type="ARBA" id="ARBA00022692"/>
    </source>
</evidence>
<dbReference type="KEGG" id="apra:G3A50_15945"/>
<dbReference type="PANTHER" id="PTHR33508:SF1">
    <property type="entry name" value="UPF0056 MEMBRANE PROTEIN YHCE"/>
    <property type="match status" value="1"/>
</dbReference>
<dbReference type="RefSeq" id="WP_163076180.1">
    <property type="nucleotide sequence ID" value="NZ_CP048630.1"/>
</dbReference>
<dbReference type="Proteomes" id="UP000464751">
    <property type="component" value="Chromosome"/>
</dbReference>
<dbReference type="EMBL" id="CP048630">
    <property type="protein sequence ID" value="QIB35035.1"/>
    <property type="molecule type" value="Genomic_DNA"/>
</dbReference>
<evidence type="ECO:0000313" key="9">
    <source>
        <dbReference type="Proteomes" id="UP000464751"/>
    </source>
</evidence>
<accession>A0A6P1YPN4</accession>
<feature type="transmembrane region" description="Helical" evidence="7">
    <location>
        <begin position="177"/>
        <end position="202"/>
    </location>
</feature>
<dbReference type="NCBIfam" id="TIGR00427">
    <property type="entry name" value="NAAT family transporter"/>
    <property type="match status" value="1"/>
</dbReference>
<organism evidence="8 9">
    <name type="scientific">Ancylobacter pratisalsi</name>
    <dbReference type="NCBI Taxonomy" id="1745854"/>
    <lineage>
        <taxon>Bacteria</taxon>
        <taxon>Pseudomonadati</taxon>
        <taxon>Pseudomonadota</taxon>
        <taxon>Alphaproteobacteria</taxon>
        <taxon>Hyphomicrobiales</taxon>
        <taxon>Xanthobacteraceae</taxon>
        <taxon>Ancylobacter</taxon>
    </lineage>
</organism>
<evidence type="ECO:0000256" key="7">
    <source>
        <dbReference type="RuleBase" id="RU362048"/>
    </source>
</evidence>